<organism evidence="2 3">
    <name type="scientific">Macrostomum lignano</name>
    <dbReference type="NCBI Taxonomy" id="282301"/>
    <lineage>
        <taxon>Eukaryota</taxon>
        <taxon>Metazoa</taxon>
        <taxon>Spiralia</taxon>
        <taxon>Lophotrochozoa</taxon>
        <taxon>Platyhelminthes</taxon>
        <taxon>Rhabditophora</taxon>
        <taxon>Macrostomorpha</taxon>
        <taxon>Macrostomida</taxon>
        <taxon>Macrostomidae</taxon>
        <taxon>Macrostomum</taxon>
    </lineage>
</organism>
<proteinExistence type="predicted"/>
<evidence type="ECO:0000256" key="1">
    <source>
        <dbReference type="SAM" id="Phobius"/>
    </source>
</evidence>
<accession>A0A1I8HCP7</accession>
<keyword evidence="1" id="KW-0472">Membrane</keyword>
<keyword evidence="1" id="KW-1133">Transmembrane helix</keyword>
<name>A0A1I8HCP7_9PLAT</name>
<feature type="transmembrane region" description="Helical" evidence="1">
    <location>
        <begin position="65"/>
        <end position="90"/>
    </location>
</feature>
<evidence type="ECO:0000313" key="3">
    <source>
        <dbReference type="WBParaSite" id="maker-uti_cns_0005402-snap-gene-0.3-mRNA-1"/>
    </source>
</evidence>
<dbReference type="WBParaSite" id="maker-uti_cns_0005402-snap-gene-0.3-mRNA-1">
    <property type="protein sequence ID" value="maker-uti_cns_0005402-snap-gene-0.3-mRNA-1"/>
    <property type="gene ID" value="maker-uti_cns_0005402-snap-gene-0.3"/>
</dbReference>
<evidence type="ECO:0000313" key="2">
    <source>
        <dbReference type="Proteomes" id="UP000095280"/>
    </source>
</evidence>
<sequence length="134" mass="13898">SQQPAASAEDATMAEQLCSAGLPSRRGAAAVSAVNFTDSALTYGYCCAEGGGPRPTVRCEVRFKLAFLLLCGVGGVSLLVAGCSAAVAGLQRLRRRWDALDDFLSRPLMARSSGLSIRADSDLSMPELAASARS</sequence>
<dbReference type="AlphaFoldDB" id="A0A1I8HCP7"/>
<dbReference type="Proteomes" id="UP000095280">
    <property type="component" value="Unplaced"/>
</dbReference>
<keyword evidence="2" id="KW-1185">Reference proteome</keyword>
<keyword evidence="1" id="KW-0812">Transmembrane</keyword>
<reference evidence="3" key="1">
    <citation type="submission" date="2016-11" db="UniProtKB">
        <authorList>
            <consortium name="WormBaseParasite"/>
        </authorList>
    </citation>
    <scope>IDENTIFICATION</scope>
</reference>
<protein>
    <submittedName>
        <fullName evidence="3">Ion_trans_2 domain-containing protein</fullName>
    </submittedName>
</protein>